<dbReference type="EMBL" id="FQZU01000024">
    <property type="protein sequence ID" value="SHK41701.1"/>
    <property type="molecule type" value="Genomic_DNA"/>
</dbReference>
<name>A0A1M6SAF6_9BACT</name>
<evidence type="ECO:0000313" key="2">
    <source>
        <dbReference type="EMBL" id="SHK41701.1"/>
    </source>
</evidence>
<dbReference type="AlphaFoldDB" id="A0A1M6SAF6"/>
<dbReference type="RefSeq" id="WP_073477460.1">
    <property type="nucleotide sequence ID" value="NZ_FQZU01000024.1"/>
</dbReference>
<dbReference type="InterPro" id="IPR046516">
    <property type="entry name" value="DUF6694"/>
</dbReference>
<evidence type="ECO:0008006" key="4">
    <source>
        <dbReference type="Google" id="ProtNLM"/>
    </source>
</evidence>
<dbReference type="STRING" id="1121393.SAMN02745216_03404"/>
<feature type="signal peptide" evidence="1">
    <location>
        <begin position="1"/>
        <end position="20"/>
    </location>
</feature>
<feature type="chain" id="PRO_5012658055" description="Lipoprotein" evidence="1">
    <location>
        <begin position="21"/>
        <end position="107"/>
    </location>
</feature>
<reference evidence="3" key="1">
    <citation type="submission" date="2016-11" db="EMBL/GenBank/DDBJ databases">
        <authorList>
            <person name="Varghese N."/>
            <person name="Submissions S."/>
        </authorList>
    </citation>
    <scope>NUCLEOTIDE SEQUENCE [LARGE SCALE GENOMIC DNA]</scope>
    <source>
        <strain evidence="3">DSM 16219</strain>
    </source>
</reference>
<organism evidence="2 3">
    <name type="scientific">Desulfatibacillum alkenivorans DSM 16219</name>
    <dbReference type="NCBI Taxonomy" id="1121393"/>
    <lineage>
        <taxon>Bacteria</taxon>
        <taxon>Pseudomonadati</taxon>
        <taxon>Thermodesulfobacteriota</taxon>
        <taxon>Desulfobacteria</taxon>
        <taxon>Desulfobacterales</taxon>
        <taxon>Desulfatibacillaceae</taxon>
        <taxon>Desulfatibacillum</taxon>
    </lineage>
</organism>
<protein>
    <recommendedName>
        <fullName evidence="4">Lipoprotein</fullName>
    </recommendedName>
</protein>
<keyword evidence="1" id="KW-0732">Signal</keyword>
<dbReference type="Proteomes" id="UP000183994">
    <property type="component" value="Unassembled WGS sequence"/>
</dbReference>
<keyword evidence="3" id="KW-1185">Reference proteome</keyword>
<dbReference type="OrthoDB" id="5540991at2"/>
<sequence length="107" mass="11856">MKRLFTLLVVLMLATFTACGGGPEIDGSSDEAFKKSITEVRNSLEPEKASEFDKALMVIGFKSMGNVMSSMKSPEDMMANMKKDLDGKNAEQVMKLAKEIREESKKK</sequence>
<evidence type="ECO:0000256" key="1">
    <source>
        <dbReference type="SAM" id="SignalP"/>
    </source>
</evidence>
<gene>
    <name evidence="2" type="ORF">SAMN02745216_03404</name>
</gene>
<dbReference type="Pfam" id="PF20404">
    <property type="entry name" value="DUF6694"/>
    <property type="match status" value="1"/>
</dbReference>
<dbReference type="PROSITE" id="PS51257">
    <property type="entry name" value="PROKAR_LIPOPROTEIN"/>
    <property type="match status" value="1"/>
</dbReference>
<proteinExistence type="predicted"/>
<accession>A0A1M6SAF6</accession>
<evidence type="ECO:0000313" key="3">
    <source>
        <dbReference type="Proteomes" id="UP000183994"/>
    </source>
</evidence>